<evidence type="ECO:0000313" key="2">
    <source>
        <dbReference type="EMBL" id="SBW04123.1"/>
    </source>
</evidence>
<name>A0A212JXJ8_9DELT</name>
<dbReference type="EMBL" id="FLUQ01000002">
    <property type="protein sequence ID" value="SBW04123.1"/>
    <property type="molecule type" value="Genomic_DNA"/>
</dbReference>
<feature type="region of interest" description="Disordered" evidence="1">
    <location>
        <begin position="1"/>
        <end position="23"/>
    </location>
</feature>
<accession>A0A212JXJ8</accession>
<organism evidence="2">
    <name type="scientific">uncultured delta proteobacterium</name>
    <dbReference type="NCBI Taxonomy" id="34034"/>
    <lineage>
        <taxon>Bacteria</taxon>
        <taxon>Deltaproteobacteria</taxon>
        <taxon>environmental samples</taxon>
    </lineage>
</organism>
<protein>
    <submittedName>
        <fullName evidence="2">Uncharacterized protein</fullName>
    </submittedName>
</protein>
<reference evidence="2" key="1">
    <citation type="submission" date="2016-04" db="EMBL/GenBank/DDBJ databases">
        <authorList>
            <person name="Evans L.H."/>
            <person name="Alamgir A."/>
            <person name="Owens N."/>
            <person name="Weber N.D."/>
            <person name="Virtaneva K."/>
            <person name="Barbian K."/>
            <person name="Babar A."/>
            <person name="Rosenke K."/>
        </authorList>
    </citation>
    <scope>NUCLEOTIDE SEQUENCE</scope>
    <source>
        <strain evidence="2">86</strain>
    </source>
</reference>
<sequence>MPDDKQDNGMPSDKDPQETKRRMEKLARAIRDEMGSMTQEELERLYAAVVLMEIEKDE</sequence>
<gene>
    <name evidence="2" type="ORF">KL86DPRO_20262</name>
</gene>
<proteinExistence type="predicted"/>
<evidence type="ECO:0000256" key="1">
    <source>
        <dbReference type="SAM" id="MobiDB-lite"/>
    </source>
</evidence>
<dbReference type="AlphaFoldDB" id="A0A212JXJ8"/>